<reference evidence="3 4" key="2">
    <citation type="submission" date="2018-11" db="EMBL/GenBank/DDBJ databases">
        <authorList>
            <consortium name="Pathogen Informatics"/>
        </authorList>
    </citation>
    <scope>NUCLEOTIDE SEQUENCE [LARGE SCALE GENOMIC DNA]</scope>
    <source>
        <strain evidence="3 4">Egypt</strain>
    </source>
</reference>
<feature type="domain" description="Reverse transcriptase" evidence="2">
    <location>
        <begin position="1"/>
        <end position="252"/>
    </location>
</feature>
<dbReference type="Pfam" id="PF26215">
    <property type="entry name" value="HTH_animal"/>
    <property type="match status" value="1"/>
</dbReference>
<feature type="compositionally biased region" description="Basic and acidic residues" evidence="1">
    <location>
        <begin position="379"/>
        <end position="389"/>
    </location>
</feature>
<sequence length="416" mass="47391">MLHLFLTSKLQGSVYKRINPATEIPKSVNQRNFWQQQQQSGPNVTAPPKAKKPLGWVKPVCTAVDNGDSIQARSRALKEARQAEVASVIQSRLKSRASFEQTNGDSSSSYKKIDPRADIMLARQLSKTSCDDEQNEPVVTSQIKRQIDGVAMGSPLGPVLAELFMAHLEEKGTTILWRVILYKRYVDDTVVITEILEEPMIIMDEVNRLHPNIHFTMESESNNKLNFLDITTRREDGAQSVYRKETWAGQYLHFENFMPLEYKRGLVRTLFDRTRLIRKEDRIEQELQNLREFLAKNAYPEAFVTKPSKPRIAKKPIASAPEFRVTLYLQFKGEPRALQTTEGTTWQRLDAKAEIMAAKRAPIKGWQPDPSIKVGTNYERPDFQSEIRAARANRTNHTGPVETSSNHVSPNVLSDD</sequence>
<dbReference type="CDD" id="cd00304">
    <property type="entry name" value="RT_like"/>
    <property type="match status" value="1"/>
</dbReference>
<dbReference type="OrthoDB" id="5971719at2759"/>
<evidence type="ECO:0000256" key="1">
    <source>
        <dbReference type="SAM" id="MobiDB-lite"/>
    </source>
</evidence>
<dbReference type="InterPro" id="IPR058912">
    <property type="entry name" value="HTH_animal"/>
</dbReference>
<name>A0A183AFE5_9TREM</name>
<dbReference type="PANTHER" id="PTHR21301">
    <property type="entry name" value="REVERSE TRANSCRIPTASE"/>
    <property type="match status" value="1"/>
</dbReference>
<evidence type="ECO:0000259" key="2">
    <source>
        <dbReference type="PROSITE" id="PS50878"/>
    </source>
</evidence>
<evidence type="ECO:0000313" key="4">
    <source>
        <dbReference type="Proteomes" id="UP000272942"/>
    </source>
</evidence>
<protein>
    <submittedName>
        <fullName evidence="5">Reverse transcriptase domain-containing protein</fullName>
    </submittedName>
</protein>
<dbReference type="WBParaSite" id="ECPE_0000569301-mRNA-1">
    <property type="protein sequence ID" value="ECPE_0000569301-mRNA-1"/>
    <property type="gene ID" value="ECPE_0000569301"/>
</dbReference>
<organism evidence="5">
    <name type="scientific">Echinostoma caproni</name>
    <dbReference type="NCBI Taxonomy" id="27848"/>
    <lineage>
        <taxon>Eukaryota</taxon>
        <taxon>Metazoa</taxon>
        <taxon>Spiralia</taxon>
        <taxon>Lophotrochozoa</taxon>
        <taxon>Platyhelminthes</taxon>
        <taxon>Trematoda</taxon>
        <taxon>Digenea</taxon>
        <taxon>Plagiorchiida</taxon>
        <taxon>Echinostomata</taxon>
        <taxon>Echinostomatoidea</taxon>
        <taxon>Echinostomatidae</taxon>
        <taxon>Echinostoma</taxon>
    </lineage>
</organism>
<accession>A0A183AFE5</accession>
<keyword evidence="4" id="KW-1185">Reference proteome</keyword>
<dbReference type="AlphaFoldDB" id="A0A183AFE5"/>
<dbReference type="PROSITE" id="PS50878">
    <property type="entry name" value="RT_POL"/>
    <property type="match status" value="1"/>
</dbReference>
<gene>
    <name evidence="3" type="ORF">ECPE_LOCUS5680</name>
</gene>
<reference evidence="5" key="1">
    <citation type="submission" date="2016-06" db="UniProtKB">
        <authorList>
            <consortium name="WormBaseParasite"/>
        </authorList>
    </citation>
    <scope>IDENTIFICATION</scope>
</reference>
<evidence type="ECO:0000313" key="5">
    <source>
        <dbReference type="WBParaSite" id="ECPE_0000569301-mRNA-1"/>
    </source>
</evidence>
<evidence type="ECO:0000313" key="3">
    <source>
        <dbReference type="EMBL" id="VDP76241.1"/>
    </source>
</evidence>
<proteinExistence type="predicted"/>
<dbReference type="EMBL" id="UZAN01042561">
    <property type="protein sequence ID" value="VDP76241.1"/>
    <property type="molecule type" value="Genomic_DNA"/>
</dbReference>
<dbReference type="PANTHER" id="PTHR21301:SF10">
    <property type="entry name" value="REVERSE TRANSCRIPTASE DOMAIN-CONTAINING PROTEIN"/>
    <property type="match status" value="1"/>
</dbReference>
<dbReference type="InterPro" id="IPR000477">
    <property type="entry name" value="RT_dom"/>
</dbReference>
<feature type="compositionally biased region" description="Polar residues" evidence="1">
    <location>
        <begin position="393"/>
        <end position="416"/>
    </location>
</feature>
<dbReference type="Proteomes" id="UP000272942">
    <property type="component" value="Unassembled WGS sequence"/>
</dbReference>
<feature type="region of interest" description="Disordered" evidence="1">
    <location>
        <begin position="366"/>
        <end position="416"/>
    </location>
</feature>